<dbReference type="OrthoDB" id="6949587at2"/>
<dbReference type="AlphaFoldDB" id="A0A3S4GTF9"/>
<dbReference type="Gene3D" id="3.50.50.60">
    <property type="entry name" value="FAD/NAD(P)-binding domain"/>
    <property type="match status" value="1"/>
</dbReference>
<protein>
    <submittedName>
        <fullName evidence="3">Hydrogen cyanide synthase subunit HcnC</fullName>
        <ecNumber evidence="3">1.4.99.5</ecNumber>
    </submittedName>
</protein>
<organism evidence="3 4">
    <name type="scientific">Paracoccus haematequi</name>
    <dbReference type="NCBI Taxonomy" id="2491866"/>
    <lineage>
        <taxon>Bacteria</taxon>
        <taxon>Pseudomonadati</taxon>
        <taxon>Pseudomonadota</taxon>
        <taxon>Alphaproteobacteria</taxon>
        <taxon>Rhodobacterales</taxon>
        <taxon>Paracoccaceae</taxon>
        <taxon>Paracoccus</taxon>
    </lineage>
</organism>
<reference evidence="3 4" key="1">
    <citation type="submission" date="2018-12" db="EMBL/GenBank/DDBJ databases">
        <authorList>
            <person name="Criscuolo A."/>
        </authorList>
    </citation>
    <scope>NUCLEOTIDE SEQUENCE [LARGE SCALE GENOMIC DNA]</scope>
    <source>
        <strain evidence="3">ACIP1116241</strain>
    </source>
</reference>
<proteinExistence type="predicted"/>
<dbReference type="InterPro" id="IPR036188">
    <property type="entry name" value="FAD/NAD-bd_sf"/>
</dbReference>
<dbReference type="Pfam" id="PF01266">
    <property type="entry name" value="DAO"/>
    <property type="match status" value="1"/>
</dbReference>
<dbReference type="Gene3D" id="3.30.9.10">
    <property type="entry name" value="D-Amino Acid Oxidase, subunit A, domain 2"/>
    <property type="match status" value="1"/>
</dbReference>
<dbReference type="SUPFAM" id="SSF51905">
    <property type="entry name" value="FAD/NAD(P)-binding domain"/>
    <property type="match status" value="1"/>
</dbReference>
<dbReference type="Proteomes" id="UP000270743">
    <property type="component" value="Unassembled WGS sequence"/>
</dbReference>
<keyword evidence="1 3" id="KW-0560">Oxidoreductase</keyword>
<dbReference type="SUPFAM" id="SSF54373">
    <property type="entry name" value="FAD-linked reductases, C-terminal domain"/>
    <property type="match status" value="1"/>
</dbReference>
<dbReference type="InterPro" id="IPR006076">
    <property type="entry name" value="FAD-dep_OxRdtase"/>
</dbReference>
<dbReference type="EMBL" id="UZWE01000067">
    <property type="protein sequence ID" value="VDS10576.1"/>
    <property type="molecule type" value="Genomic_DNA"/>
</dbReference>
<feature type="domain" description="FAD dependent oxidoreductase" evidence="2">
    <location>
        <begin position="5"/>
        <end position="354"/>
    </location>
</feature>
<evidence type="ECO:0000313" key="3">
    <source>
        <dbReference type="EMBL" id="VDS10576.1"/>
    </source>
</evidence>
<dbReference type="EC" id="1.4.99.5" evidence="3"/>
<dbReference type="PANTHER" id="PTHR13847">
    <property type="entry name" value="SARCOSINE DEHYDROGENASE-RELATED"/>
    <property type="match status" value="1"/>
</dbReference>
<evidence type="ECO:0000259" key="2">
    <source>
        <dbReference type="Pfam" id="PF01266"/>
    </source>
</evidence>
<name>A0A3S4GTF9_9RHOB</name>
<dbReference type="PANTHER" id="PTHR13847:SF287">
    <property type="entry name" value="FAD-DEPENDENT OXIDOREDUCTASE DOMAIN-CONTAINING PROTEIN 1"/>
    <property type="match status" value="1"/>
</dbReference>
<evidence type="ECO:0000256" key="1">
    <source>
        <dbReference type="ARBA" id="ARBA00023002"/>
    </source>
</evidence>
<dbReference type="RefSeq" id="WP_126156127.1">
    <property type="nucleotide sequence ID" value="NZ_UZWE01000067.1"/>
</dbReference>
<evidence type="ECO:0000313" key="4">
    <source>
        <dbReference type="Proteomes" id="UP000270743"/>
    </source>
</evidence>
<dbReference type="GO" id="GO:0005737">
    <property type="term" value="C:cytoplasm"/>
    <property type="evidence" value="ECO:0007669"/>
    <property type="project" value="TreeGrafter"/>
</dbReference>
<sequence length="379" mass="40903">MAEFDAIVIGAGTVGAAIGYGLGLRGLRVLVLDGADTDFRAARANFGLIWGQGKGKGMPAYQDLTKRSTDIWPEFLQELRENAEGTQIDYERKGGLAFCMGDDGFAQRKALIDRLHDEHLSLNPEAGDPDVEMLSRDEVQKLLPDLRLGNRVSGASFGKRDGHVNPLQLLSALHKAIVRQGGDVRGNSEVREIRPEAGGYAVRIGTREWRAGRVVIAAGIASGRLGRQVGLDVPIRAQRGQVLVTQRLAPVLPLPCSGLRQTAEGTIMIGATKEEVGTDVSSTTRASAWLSRKTVEIAPALAKVQLVRHWSGLRIMTPDGHPVYAQSPDHPGIFIASCHSGVTLAAVHAKELADHVASGTLPETYEPFHHRRFNVQTAC</sequence>
<accession>A0A3S4GTF9</accession>
<gene>
    <name evidence="3" type="primary">hcnC</name>
    <name evidence="3" type="ORF">PARHAE_03792</name>
</gene>
<dbReference type="GO" id="GO:0050622">
    <property type="term" value="F:glycine dehydrogenase (cyanide-forming) activity"/>
    <property type="evidence" value="ECO:0007669"/>
    <property type="project" value="UniProtKB-EC"/>
</dbReference>
<keyword evidence="4" id="KW-1185">Reference proteome</keyword>